<evidence type="ECO:0000256" key="7">
    <source>
        <dbReference type="ARBA" id="ARBA00022737"/>
    </source>
</evidence>
<dbReference type="Pfam" id="PF13855">
    <property type="entry name" value="LRR_8"/>
    <property type="match status" value="1"/>
</dbReference>
<dbReference type="InterPro" id="IPR001611">
    <property type="entry name" value="Leu-rich_rpt"/>
</dbReference>
<keyword evidence="3" id="KW-1003">Cell membrane</keyword>
<comment type="subcellular location">
    <subcellularLocation>
        <location evidence="1">Cell membrane</location>
        <topology evidence="1">Single-pass type I membrane protein</topology>
    </subcellularLocation>
</comment>
<keyword evidence="8" id="KW-1133">Transmembrane helix</keyword>
<evidence type="ECO:0000256" key="1">
    <source>
        <dbReference type="ARBA" id="ARBA00004251"/>
    </source>
</evidence>
<dbReference type="GO" id="GO:0005886">
    <property type="term" value="C:plasma membrane"/>
    <property type="evidence" value="ECO:0007669"/>
    <property type="project" value="UniProtKB-SubCell"/>
</dbReference>
<name>M8BNB1_AEGTA</name>
<dbReference type="InterPro" id="IPR046956">
    <property type="entry name" value="RLP23-like"/>
</dbReference>
<evidence type="ECO:0000256" key="2">
    <source>
        <dbReference type="ARBA" id="ARBA00009592"/>
    </source>
</evidence>
<dbReference type="PANTHER" id="PTHR48063:SF22">
    <property type="entry name" value="HCRVF1 PROTEIN-LIKE"/>
    <property type="match status" value="1"/>
</dbReference>
<dbReference type="Gene3D" id="3.30.1490.310">
    <property type="match status" value="1"/>
</dbReference>
<dbReference type="PRINTS" id="PR00019">
    <property type="entry name" value="LEURICHRPT"/>
</dbReference>
<dbReference type="SUPFAM" id="SSF52075">
    <property type="entry name" value="Outer arm dynein light chain 1"/>
    <property type="match status" value="1"/>
</dbReference>
<dbReference type="AlphaFoldDB" id="M8BNB1"/>
<dbReference type="SUPFAM" id="SSF52047">
    <property type="entry name" value="RNI-like"/>
    <property type="match status" value="2"/>
</dbReference>
<dbReference type="InterPro" id="IPR032675">
    <property type="entry name" value="LRR_dom_sf"/>
</dbReference>
<keyword evidence="9" id="KW-0472">Membrane</keyword>
<comment type="similarity">
    <text evidence="2">Belongs to the RLP family.</text>
</comment>
<dbReference type="PROSITE" id="PS51450">
    <property type="entry name" value="LRR"/>
    <property type="match status" value="1"/>
</dbReference>
<evidence type="ECO:0000256" key="6">
    <source>
        <dbReference type="ARBA" id="ARBA00022729"/>
    </source>
</evidence>
<accession>M8BNB1</accession>
<dbReference type="FunFam" id="3.80.10.10:FF:000649">
    <property type="entry name" value="Leucine Rich Repeat family protein"/>
    <property type="match status" value="1"/>
</dbReference>
<evidence type="ECO:0000256" key="4">
    <source>
        <dbReference type="ARBA" id="ARBA00022614"/>
    </source>
</evidence>
<evidence type="ECO:0000313" key="11">
    <source>
        <dbReference type="EnsemblPlants" id="EMT23298"/>
    </source>
</evidence>
<dbReference type="SMART" id="SM00369">
    <property type="entry name" value="LRR_TYP"/>
    <property type="match status" value="6"/>
</dbReference>
<reference evidence="11" key="1">
    <citation type="submission" date="2015-06" db="UniProtKB">
        <authorList>
            <consortium name="EnsemblPlants"/>
        </authorList>
    </citation>
    <scope>IDENTIFICATION</scope>
</reference>
<evidence type="ECO:0000256" key="9">
    <source>
        <dbReference type="ARBA" id="ARBA00023136"/>
    </source>
</evidence>
<evidence type="ECO:0000256" key="5">
    <source>
        <dbReference type="ARBA" id="ARBA00022692"/>
    </source>
</evidence>
<dbReference type="PANTHER" id="PTHR48063">
    <property type="entry name" value="LRR RECEPTOR-LIKE KINASE"/>
    <property type="match status" value="1"/>
</dbReference>
<evidence type="ECO:0000256" key="10">
    <source>
        <dbReference type="ARBA" id="ARBA00023180"/>
    </source>
</evidence>
<organism evidence="11">
    <name type="scientific">Aegilops tauschii</name>
    <name type="common">Tausch's goatgrass</name>
    <name type="synonym">Aegilops squarrosa</name>
    <dbReference type="NCBI Taxonomy" id="37682"/>
    <lineage>
        <taxon>Eukaryota</taxon>
        <taxon>Viridiplantae</taxon>
        <taxon>Streptophyta</taxon>
        <taxon>Embryophyta</taxon>
        <taxon>Tracheophyta</taxon>
        <taxon>Spermatophyta</taxon>
        <taxon>Magnoliopsida</taxon>
        <taxon>Liliopsida</taxon>
        <taxon>Poales</taxon>
        <taxon>Poaceae</taxon>
        <taxon>BOP clade</taxon>
        <taxon>Pooideae</taxon>
        <taxon>Triticodae</taxon>
        <taxon>Triticeae</taxon>
        <taxon>Triticinae</taxon>
        <taxon>Aegilops</taxon>
    </lineage>
</organism>
<sequence length="737" mass="84052">MSEICSNLAWMPTLGMPTCLENWGHFKNAQMDHVQQRFIRVGQKAREKARSLVLVFKVSRSSLYTVISRVNWTILPFIMKRYKQISTVDVFTGGCTEEEVFTGTIPSQLGNLSKLQYLDVSGNYDGLRAVDLAWLPRLSLLSHLDMSFVDLSFVRDWVHTVNMLPSLKVLCLHECDLNSTVPASNLHSNSNLSHLEVLVMSENNFYTSLKHNWFWNLTSLKELYLSFCGWNGSVPSELGNMMSLQVIDLRWNNLESLLPRNLENLCDLEVSAFDFNNINTSMSEFMDRLPMCSWNTLQELSVQYTNMTGNLPVWIRNMTNLSVLRASGNMMAGPLPVGVRALGNLKELDLGYNNFNGVLLKDHFTSLGNFKFLDLGYNNFSAVLLREHFTSLGNLKFLDLSYNNFSGVLLREHFPSFCNLEWLDISYNNFNSVLLKEHFESLRNLKLSDLGCKNFSGVLLRRHSSSLGNLKHLDLSYNKLNNVLTEEDFAGLLNLEYLDLSYNSLKLSINQKWVPLFRLKVVGFPSCHFRPHFPKWLKWQIDIDVLVLGNSNLDDVILDWFWLTFSRASFLHASGNKLHGSLPENLQHMAADHIYLGSNNLTSQFLWRITNVVTRENAPAANLEVEINMFSGHIPDNLTSLARLHYLDISGNDISGSIPWSLSNLKAMMTIISKDTTEDYNFEESIPVITKDQKHDYSFEIYKLLVNLDLSNNSLTGQIPEEISLLIALTNLNISSN</sequence>
<keyword evidence="5" id="KW-0812">Transmembrane</keyword>
<dbReference type="Pfam" id="PF00560">
    <property type="entry name" value="LRR_1"/>
    <property type="match status" value="6"/>
</dbReference>
<evidence type="ECO:0000256" key="8">
    <source>
        <dbReference type="ARBA" id="ARBA00022989"/>
    </source>
</evidence>
<keyword evidence="10" id="KW-0325">Glycoprotein</keyword>
<keyword evidence="7" id="KW-0677">Repeat</keyword>
<keyword evidence="4" id="KW-0433">Leucine-rich repeat</keyword>
<protein>
    <submittedName>
        <fullName evidence="11">LRR receptor-like serine/threonine-protein kinase FLS2</fullName>
    </submittedName>
</protein>
<dbReference type="ExpressionAtlas" id="M8BNB1">
    <property type="expression patterns" value="baseline"/>
</dbReference>
<dbReference type="EnsemblPlants" id="EMT23298">
    <property type="protein sequence ID" value="EMT23298"/>
    <property type="gene ID" value="F775_21968"/>
</dbReference>
<proteinExistence type="inferred from homology"/>
<dbReference type="InterPro" id="IPR003591">
    <property type="entry name" value="Leu-rich_rpt_typical-subtyp"/>
</dbReference>
<evidence type="ECO:0000256" key="3">
    <source>
        <dbReference type="ARBA" id="ARBA00022475"/>
    </source>
</evidence>
<keyword evidence="6" id="KW-0732">Signal</keyword>
<dbReference type="Gene3D" id="3.80.10.10">
    <property type="entry name" value="Ribonuclease Inhibitor"/>
    <property type="match status" value="3"/>
</dbReference>